<evidence type="ECO:0000313" key="5">
    <source>
        <dbReference type="Proteomes" id="UP000605846"/>
    </source>
</evidence>
<name>A0A8H7EQK8_9FUNG</name>
<dbReference type="AlphaFoldDB" id="A0A8H7EQK8"/>
<keyword evidence="2" id="KW-0472">Membrane</keyword>
<sequence length="297" mass="33067">MHETQDKSFGSRETLDTLISQKKRVSLPKLDSVVTHDNKQQQEQLEGNDDGKLEINEKKEGCCKAPSGRRRRDHDIESNRDPVFRGVWVGCCFFGCPRGRKKYEGGGEEDGPGCNRRGWVICIFLSLVVVAVFAFFAWPRIPLMRIEGASLLSPVSVTQTHQADIGNVSFQSSWLVNVTVDNRQNHLPTRLNKIEVVAKDALTGLMIGKNSNNDEAIILAPATISTIHLPININYQARDRSDTTFLDLYQACNGSSRNSLQVQFWITLYIAGLDWLGYKPTIIAKPAMAGFACPLAS</sequence>
<dbReference type="Proteomes" id="UP000605846">
    <property type="component" value="Unassembled WGS sequence"/>
</dbReference>
<dbReference type="PROSITE" id="PS50006">
    <property type="entry name" value="FHA_DOMAIN"/>
    <property type="match status" value="1"/>
</dbReference>
<evidence type="ECO:0000313" key="4">
    <source>
        <dbReference type="EMBL" id="KAF7728344.1"/>
    </source>
</evidence>
<comment type="caution">
    <text evidence="4">The sequence shown here is derived from an EMBL/GenBank/DDBJ whole genome shotgun (WGS) entry which is preliminary data.</text>
</comment>
<evidence type="ECO:0000259" key="3">
    <source>
        <dbReference type="PROSITE" id="PS50006"/>
    </source>
</evidence>
<keyword evidence="2" id="KW-0812">Transmembrane</keyword>
<keyword evidence="2" id="KW-1133">Transmembrane helix</keyword>
<gene>
    <name evidence="4" type="ORF">EC973_006285</name>
</gene>
<evidence type="ECO:0000256" key="2">
    <source>
        <dbReference type="SAM" id="Phobius"/>
    </source>
</evidence>
<keyword evidence="5" id="KW-1185">Reference proteome</keyword>
<dbReference type="InterPro" id="IPR000253">
    <property type="entry name" value="FHA_dom"/>
</dbReference>
<organism evidence="4 5">
    <name type="scientific">Apophysomyces ossiformis</name>
    <dbReference type="NCBI Taxonomy" id="679940"/>
    <lineage>
        <taxon>Eukaryota</taxon>
        <taxon>Fungi</taxon>
        <taxon>Fungi incertae sedis</taxon>
        <taxon>Mucoromycota</taxon>
        <taxon>Mucoromycotina</taxon>
        <taxon>Mucoromycetes</taxon>
        <taxon>Mucorales</taxon>
        <taxon>Mucorineae</taxon>
        <taxon>Mucoraceae</taxon>
        <taxon>Apophysomyces</taxon>
    </lineage>
</organism>
<evidence type="ECO:0000256" key="1">
    <source>
        <dbReference type="SAM" id="MobiDB-lite"/>
    </source>
</evidence>
<feature type="region of interest" description="Disordered" evidence="1">
    <location>
        <begin position="1"/>
        <end position="51"/>
    </location>
</feature>
<reference evidence="4" key="1">
    <citation type="submission" date="2020-01" db="EMBL/GenBank/DDBJ databases">
        <title>Genome Sequencing of Three Apophysomyces-Like Fungal Strains Confirms a Novel Fungal Genus in the Mucoromycota with divergent Burkholderia-like Endosymbiotic Bacteria.</title>
        <authorList>
            <person name="Stajich J.E."/>
            <person name="Macias A.M."/>
            <person name="Carter-House D."/>
            <person name="Lovett B."/>
            <person name="Kasson L.R."/>
            <person name="Berry K."/>
            <person name="Grigoriev I."/>
            <person name="Chang Y."/>
            <person name="Spatafora J."/>
            <person name="Kasson M.T."/>
        </authorList>
    </citation>
    <scope>NUCLEOTIDE SEQUENCE</scope>
    <source>
        <strain evidence="4">NRRL A-21654</strain>
    </source>
</reference>
<dbReference type="OrthoDB" id="2271567at2759"/>
<feature type="transmembrane region" description="Helical" evidence="2">
    <location>
        <begin position="118"/>
        <end position="138"/>
    </location>
</feature>
<feature type="compositionally biased region" description="Basic and acidic residues" evidence="1">
    <location>
        <begin position="1"/>
        <end position="15"/>
    </location>
</feature>
<feature type="domain" description="FHA" evidence="3">
    <location>
        <begin position="205"/>
        <end position="262"/>
    </location>
</feature>
<dbReference type="EMBL" id="JABAYA010000039">
    <property type="protein sequence ID" value="KAF7728344.1"/>
    <property type="molecule type" value="Genomic_DNA"/>
</dbReference>
<protein>
    <recommendedName>
        <fullName evidence="3">FHA domain-containing protein</fullName>
    </recommendedName>
</protein>
<proteinExistence type="predicted"/>
<accession>A0A8H7EQK8</accession>